<organism evidence="1">
    <name type="scientific">Pandoravirus macleodensis</name>
    <dbReference type="NCBI Taxonomy" id="2107707"/>
    <lineage>
        <taxon>Viruses</taxon>
        <taxon>Pandoravirus</taxon>
    </lineage>
</organism>
<dbReference type="Proteomes" id="UP000249758">
    <property type="component" value="Segment"/>
</dbReference>
<sequence length="75" mass="7870">MIAENYVAGLCGAATCPCNGCMTMDCRMTWSDWHMACQDNGPCTLFNSLEACLLPIGGSCTLGYGLACTVTATAY</sequence>
<dbReference type="EMBL" id="MG011691">
    <property type="protein sequence ID" value="AVK77555.1"/>
    <property type="molecule type" value="Genomic_DNA"/>
</dbReference>
<dbReference type="GeneID" id="36842010"/>
<dbReference type="RefSeq" id="YP_009481551.1">
    <property type="nucleotide sequence ID" value="NC_037665.1"/>
</dbReference>
<accession>A0A2U7UGL8</accession>
<evidence type="ECO:0000313" key="1">
    <source>
        <dbReference type="EMBL" id="AVK77555.1"/>
    </source>
</evidence>
<proteinExistence type="predicted"/>
<dbReference type="KEGG" id="vg:36842010"/>
<protein>
    <submittedName>
        <fullName evidence="1">Uncharacterized protein</fullName>
    </submittedName>
</protein>
<name>A0A2U7UGL8_9VIRU</name>
<gene>
    <name evidence="1" type="ORF">pmac_cds_867</name>
</gene>
<reference evidence="1" key="1">
    <citation type="journal article" date="2018" name="Nat. Commun.">
        <title>Diversity and evolution of the emerging Pandoraviridae family.</title>
        <authorList>
            <person name="Legendre M."/>
            <person name="Fabre E."/>
            <person name="Poirot O."/>
            <person name="Jeudy S."/>
            <person name="Lartigue A."/>
            <person name="Alempic J.M."/>
            <person name="Beucher L."/>
            <person name="Philippe N."/>
            <person name="Bertaux L."/>
            <person name="Christo-Foroux E."/>
            <person name="Labadie K."/>
            <person name="Coute Y."/>
            <person name="Abergel C."/>
            <person name="Claverie J.M."/>
        </authorList>
    </citation>
    <scope>NUCLEOTIDE SEQUENCE [LARGE SCALE GENOMIC DNA]</scope>
    <source>
        <strain evidence="1">Macleodensis</strain>
    </source>
</reference>